<dbReference type="Pfam" id="PF00788">
    <property type="entry name" value="RA"/>
    <property type="match status" value="1"/>
</dbReference>
<keyword evidence="5" id="KW-0479">Metal-binding</keyword>
<dbReference type="InterPro" id="IPR046349">
    <property type="entry name" value="C1-like_sf"/>
</dbReference>
<dbReference type="Gene3D" id="1.20.5.110">
    <property type="match status" value="1"/>
</dbReference>
<keyword evidence="4" id="KW-0493">Microtubule</keyword>
<dbReference type="PANTHER" id="PTHR22738">
    <property type="entry name" value="RASSF"/>
    <property type="match status" value="1"/>
</dbReference>
<evidence type="ECO:0008006" key="14">
    <source>
        <dbReference type="Google" id="ProtNLM"/>
    </source>
</evidence>
<feature type="non-terminal residue" evidence="12">
    <location>
        <position position="1"/>
    </location>
</feature>
<keyword evidence="2" id="KW-0963">Cytoplasm</keyword>
<proteinExistence type="predicted"/>
<dbReference type="CDD" id="cd20885">
    <property type="entry name" value="C1_RASSF1"/>
    <property type="match status" value="1"/>
</dbReference>
<evidence type="ECO:0000256" key="5">
    <source>
        <dbReference type="ARBA" id="ARBA00022723"/>
    </source>
</evidence>
<dbReference type="InterPro" id="IPR029071">
    <property type="entry name" value="Ubiquitin-like_domsf"/>
</dbReference>
<sequence length="354" mass="40715">ASMIEFIELKDLTPNDRIELAPPAVPTAARQLPMDKVPERPRRGVVVRLDEADWVAGRHGAGHVFQPSSHAHLTWCDLCGEFIWGLYKQNLRCVNCRYTCHSRCQPFIKLDCISLNTLPGLSDYSENTETDTNVDDPIDWQKLDVPLSEIQRKIKQYNAQVNSNLYMTLNQDGSYTGFIKVQFKLARPVSVPLLRRPTSSSPQHGGWRAAVNHRTSFYLPRDTAEHLHVSSRTRAREVIEALLNKFRVVDRPAKFALFEHSMRRDQVYLRKLSDDECPLLLRLCAGPSEKALGFVLKENELGEVNWDAFSLPELRNFLRILQREEEEHMQQITRRYSVARHRLAEALQNFSTPG</sequence>
<organism evidence="12 13">
    <name type="scientific">Electrophorus voltai</name>
    <dbReference type="NCBI Taxonomy" id="2609070"/>
    <lineage>
        <taxon>Eukaryota</taxon>
        <taxon>Metazoa</taxon>
        <taxon>Chordata</taxon>
        <taxon>Craniata</taxon>
        <taxon>Vertebrata</taxon>
        <taxon>Euteleostomi</taxon>
        <taxon>Actinopterygii</taxon>
        <taxon>Neopterygii</taxon>
        <taxon>Teleostei</taxon>
        <taxon>Ostariophysi</taxon>
        <taxon>Gymnotiformes</taxon>
        <taxon>Gymnotoidei</taxon>
        <taxon>Gymnotidae</taxon>
        <taxon>Electrophorus</taxon>
    </lineage>
</organism>
<keyword evidence="3" id="KW-0597">Phosphoprotein</keyword>
<dbReference type="AlphaFoldDB" id="A0AAD8ZL42"/>
<keyword evidence="7" id="KW-0862">Zinc</keyword>
<dbReference type="Gene3D" id="3.10.20.90">
    <property type="entry name" value="Phosphatidylinositol 3-kinase Catalytic Subunit, Chain A, domain 1"/>
    <property type="match status" value="1"/>
</dbReference>
<dbReference type="InterPro" id="IPR000159">
    <property type="entry name" value="RA_dom"/>
</dbReference>
<dbReference type="Pfam" id="PF00130">
    <property type="entry name" value="C1_1"/>
    <property type="match status" value="1"/>
</dbReference>
<dbReference type="PROSITE" id="PS50081">
    <property type="entry name" value="ZF_DAG_PE_2"/>
    <property type="match status" value="1"/>
</dbReference>
<dbReference type="SMART" id="SM00109">
    <property type="entry name" value="C1"/>
    <property type="match status" value="1"/>
</dbReference>
<keyword evidence="8" id="KW-0206">Cytoskeleton</keyword>
<dbReference type="PROSITE" id="PS50200">
    <property type="entry name" value="RA"/>
    <property type="match status" value="1"/>
</dbReference>
<dbReference type="SUPFAM" id="SSF54236">
    <property type="entry name" value="Ubiquitin-like"/>
    <property type="match status" value="1"/>
</dbReference>
<evidence type="ECO:0000313" key="12">
    <source>
        <dbReference type="EMBL" id="KAK1800048.1"/>
    </source>
</evidence>
<dbReference type="Proteomes" id="UP001239994">
    <property type="component" value="Unassembled WGS sequence"/>
</dbReference>
<evidence type="ECO:0000313" key="13">
    <source>
        <dbReference type="Proteomes" id="UP001239994"/>
    </source>
</evidence>
<dbReference type="SUPFAM" id="SSF57889">
    <property type="entry name" value="Cysteine-rich domain"/>
    <property type="match status" value="1"/>
</dbReference>
<dbReference type="GO" id="GO:0005874">
    <property type="term" value="C:microtubule"/>
    <property type="evidence" value="ECO:0007669"/>
    <property type="project" value="UniProtKB-KW"/>
</dbReference>
<keyword evidence="6" id="KW-0863">Zinc-finger</keyword>
<dbReference type="SMART" id="SM00314">
    <property type="entry name" value="RA"/>
    <property type="match status" value="1"/>
</dbReference>
<keyword evidence="13" id="KW-1185">Reference proteome</keyword>
<protein>
    <recommendedName>
        <fullName evidence="14">Ras association domain family member 1</fullName>
    </recommendedName>
</protein>
<gene>
    <name evidence="12" type="ORF">P4O66_006555</name>
</gene>
<feature type="domain" description="Phorbol-ester/DAG-type" evidence="9">
    <location>
        <begin position="62"/>
        <end position="112"/>
    </location>
</feature>
<evidence type="ECO:0000256" key="6">
    <source>
        <dbReference type="ARBA" id="ARBA00022771"/>
    </source>
</evidence>
<dbReference type="GO" id="GO:0005634">
    <property type="term" value="C:nucleus"/>
    <property type="evidence" value="ECO:0007669"/>
    <property type="project" value="TreeGrafter"/>
</dbReference>
<evidence type="ECO:0000256" key="4">
    <source>
        <dbReference type="ARBA" id="ARBA00022701"/>
    </source>
</evidence>
<accession>A0AAD8ZL42</accession>
<dbReference type="GO" id="GO:0008270">
    <property type="term" value="F:zinc ion binding"/>
    <property type="evidence" value="ECO:0007669"/>
    <property type="project" value="UniProtKB-KW"/>
</dbReference>
<evidence type="ECO:0000256" key="3">
    <source>
        <dbReference type="ARBA" id="ARBA00022553"/>
    </source>
</evidence>
<dbReference type="GO" id="GO:0007265">
    <property type="term" value="P:Ras protein signal transduction"/>
    <property type="evidence" value="ECO:0007669"/>
    <property type="project" value="TreeGrafter"/>
</dbReference>
<evidence type="ECO:0000259" key="11">
    <source>
        <dbReference type="PROSITE" id="PS50951"/>
    </source>
</evidence>
<evidence type="ECO:0000256" key="8">
    <source>
        <dbReference type="ARBA" id="ARBA00023212"/>
    </source>
</evidence>
<dbReference type="PROSITE" id="PS00479">
    <property type="entry name" value="ZF_DAG_PE_1"/>
    <property type="match status" value="1"/>
</dbReference>
<evidence type="ECO:0000256" key="2">
    <source>
        <dbReference type="ARBA" id="ARBA00022490"/>
    </source>
</evidence>
<dbReference type="InterPro" id="IPR011524">
    <property type="entry name" value="SARAH_dom"/>
</dbReference>
<feature type="domain" description="Ras-associating" evidence="10">
    <location>
        <begin position="215"/>
        <end position="301"/>
    </location>
</feature>
<evidence type="ECO:0000259" key="9">
    <source>
        <dbReference type="PROSITE" id="PS50081"/>
    </source>
</evidence>
<dbReference type="FunFam" id="3.10.20.90:FF:000048">
    <property type="entry name" value="Ras association domain family member 1"/>
    <property type="match status" value="1"/>
</dbReference>
<comment type="subcellular location">
    <subcellularLocation>
        <location evidence="1">Cytoplasm</location>
        <location evidence="1">Cytoskeleton</location>
    </subcellularLocation>
</comment>
<dbReference type="InterPro" id="IPR002219">
    <property type="entry name" value="PKC_DAG/PE"/>
</dbReference>
<feature type="domain" description="SARAH" evidence="11">
    <location>
        <begin position="303"/>
        <end position="350"/>
    </location>
</feature>
<dbReference type="Pfam" id="PF16517">
    <property type="entry name" value="Nore1-SARAH"/>
    <property type="match status" value="1"/>
</dbReference>
<reference evidence="12" key="1">
    <citation type="submission" date="2023-03" db="EMBL/GenBank/DDBJ databases">
        <title>Electrophorus voltai genome.</title>
        <authorList>
            <person name="Bian C."/>
        </authorList>
    </citation>
    <scope>NUCLEOTIDE SEQUENCE</scope>
    <source>
        <strain evidence="12">CB-2022</strain>
        <tissue evidence="12">Muscle</tissue>
    </source>
</reference>
<dbReference type="PANTHER" id="PTHR22738:SF12">
    <property type="entry name" value="RAS ASSOCIATION DOMAIN-CONTAINING PROTEIN 1"/>
    <property type="match status" value="1"/>
</dbReference>
<dbReference type="EMBL" id="JAROKS010000011">
    <property type="protein sequence ID" value="KAK1800048.1"/>
    <property type="molecule type" value="Genomic_DNA"/>
</dbReference>
<dbReference type="Gene3D" id="3.30.60.20">
    <property type="match status" value="1"/>
</dbReference>
<dbReference type="PROSITE" id="PS50951">
    <property type="entry name" value="SARAH"/>
    <property type="match status" value="1"/>
</dbReference>
<comment type="caution">
    <text evidence="12">The sequence shown here is derived from an EMBL/GenBank/DDBJ whole genome shotgun (WGS) entry which is preliminary data.</text>
</comment>
<name>A0AAD8ZL42_9TELE</name>
<evidence type="ECO:0000256" key="7">
    <source>
        <dbReference type="ARBA" id="ARBA00022833"/>
    </source>
</evidence>
<evidence type="ECO:0000259" key="10">
    <source>
        <dbReference type="PROSITE" id="PS50200"/>
    </source>
</evidence>
<dbReference type="InterPro" id="IPR033614">
    <property type="entry name" value="RASSF1-6"/>
</dbReference>
<evidence type="ECO:0000256" key="1">
    <source>
        <dbReference type="ARBA" id="ARBA00004245"/>
    </source>
</evidence>